<proteinExistence type="predicted"/>
<protein>
    <submittedName>
        <fullName evidence="2">Uncharacterized protein</fullName>
    </submittedName>
</protein>
<sequence>MLQGAKGEKTRCKANYYYAQLLCRSSLYSSHCLFCNSGTQFCIVHDRHDRCRTLVDTFFPQSVICVRGLITACIFFTCCISYRRQKLHYTCTEIRRTPSQELSNQDPFCRLLPSFFLHTKCEYPSSSYHYTQTMCFFFLAVIVALAASITCVNACQSLLQSCETASDCCEGYGLICATFASRSGLLCIDIAPDDSPFATQHSSNKVCYTSNTLVSQMSTVALVLLLIEPHVGRR</sequence>
<feature type="transmembrane region" description="Helical" evidence="1">
    <location>
        <begin position="135"/>
        <end position="159"/>
    </location>
</feature>
<feature type="transmembrane region" description="Helical" evidence="1">
    <location>
        <begin position="58"/>
        <end position="80"/>
    </location>
</feature>
<reference evidence="2" key="1">
    <citation type="journal article" date="2020" name="New Phytol.">
        <title>Comparative genomics reveals dynamic genome evolution in host specialist ectomycorrhizal fungi.</title>
        <authorList>
            <person name="Lofgren L.A."/>
            <person name="Nguyen N.H."/>
            <person name="Vilgalys R."/>
            <person name="Ruytinx J."/>
            <person name="Liao H.L."/>
            <person name="Branco S."/>
            <person name="Kuo A."/>
            <person name="LaButti K."/>
            <person name="Lipzen A."/>
            <person name="Andreopoulos W."/>
            <person name="Pangilinan J."/>
            <person name="Riley R."/>
            <person name="Hundley H."/>
            <person name="Na H."/>
            <person name="Barry K."/>
            <person name="Grigoriev I.V."/>
            <person name="Stajich J.E."/>
            <person name="Kennedy P.G."/>
        </authorList>
    </citation>
    <scope>NUCLEOTIDE SEQUENCE</scope>
    <source>
        <strain evidence="2">FC423</strain>
    </source>
</reference>
<dbReference type="GeneID" id="64691721"/>
<keyword evidence="3" id="KW-1185">Reference proteome</keyword>
<gene>
    <name evidence="2" type="ORF">F5147DRAFT_377442</name>
</gene>
<evidence type="ECO:0000256" key="1">
    <source>
        <dbReference type="SAM" id="Phobius"/>
    </source>
</evidence>
<keyword evidence="1" id="KW-1133">Transmembrane helix</keyword>
<dbReference type="Proteomes" id="UP000823399">
    <property type="component" value="Unassembled WGS sequence"/>
</dbReference>
<organism evidence="2 3">
    <name type="scientific">Suillus discolor</name>
    <dbReference type="NCBI Taxonomy" id="1912936"/>
    <lineage>
        <taxon>Eukaryota</taxon>
        <taxon>Fungi</taxon>
        <taxon>Dikarya</taxon>
        <taxon>Basidiomycota</taxon>
        <taxon>Agaricomycotina</taxon>
        <taxon>Agaricomycetes</taxon>
        <taxon>Agaricomycetidae</taxon>
        <taxon>Boletales</taxon>
        <taxon>Suillineae</taxon>
        <taxon>Suillaceae</taxon>
        <taxon>Suillus</taxon>
    </lineage>
</organism>
<keyword evidence="1" id="KW-0472">Membrane</keyword>
<dbReference type="EMBL" id="JABBWM010000069">
    <property type="protein sequence ID" value="KAG2096487.1"/>
    <property type="molecule type" value="Genomic_DNA"/>
</dbReference>
<dbReference type="AlphaFoldDB" id="A0A9P7EZ03"/>
<keyword evidence="1" id="KW-0812">Transmembrane</keyword>
<evidence type="ECO:0000313" key="2">
    <source>
        <dbReference type="EMBL" id="KAG2096487.1"/>
    </source>
</evidence>
<accession>A0A9P7EZ03</accession>
<name>A0A9P7EZ03_9AGAM</name>
<comment type="caution">
    <text evidence="2">The sequence shown here is derived from an EMBL/GenBank/DDBJ whole genome shotgun (WGS) entry which is preliminary data.</text>
</comment>
<evidence type="ECO:0000313" key="3">
    <source>
        <dbReference type="Proteomes" id="UP000823399"/>
    </source>
</evidence>
<dbReference type="RefSeq" id="XP_041288210.1">
    <property type="nucleotide sequence ID" value="XM_041429462.1"/>
</dbReference>